<dbReference type="EMBL" id="JAWDGP010000541">
    <property type="protein sequence ID" value="KAK3799735.1"/>
    <property type="molecule type" value="Genomic_DNA"/>
</dbReference>
<dbReference type="Proteomes" id="UP001283361">
    <property type="component" value="Unassembled WGS sequence"/>
</dbReference>
<gene>
    <name evidence="1" type="ORF">RRG08_064162</name>
</gene>
<feature type="non-terminal residue" evidence="1">
    <location>
        <position position="1"/>
    </location>
</feature>
<organism evidence="1 2">
    <name type="scientific">Elysia crispata</name>
    <name type="common">lettuce slug</name>
    <dbReference type="NCBI Taxonomy" id="231223"/>
    <lineage>
        <taxon>Eukaryota</taxon>
        <taxon>Metazoa</taxon>
        <taxon>Spiralia</taxon>
        <taxon>Lophotrochozoa</taxon>
        <taxon>Mollusca</taxon>
        <taxon>Gastropoda</taxon>
        <taxon>Heterobranchia</taxon>
        <taxon>Euthyneura</taxon>
        <taxon>Panpulmonata</taxon>
        <taxon>Sacoglossa</taxon>
        <taxon>Placobranchoidea</taxon>
        <taxon>Plakobranchidae</taxon>
        <taxon>Elysia</taxon>
    </lineage>
</organism>
<proteinExistence type="predicted"/>
<keyword evidence="2" id="KW-1185">Reference proteome</keyword>
<reference evidence="1" key="1">
    <citation type="journal article" date="2023" name="G3 (Bethesda)">
        <title>A reference genome for the long-term kleptoplast-retaining sea slug Elysia crispata morphotype clarki.</title>
        <authorList>
            <person name="Eastman K.E."/>
            <person name="Pendleton A.L."/>
            <person name="Shaikh M.A."/>
            <person name="Suttiyut T."/>
            <person name="Ogas R."/>
            <person name="Tomko P."/>
            <person name="Gavelis G."/>
            <person name="Widhalm J.R."/>
            <person name="Wisecaver J.H."/>
        </authorList>
    </citation>
    <scope>NUCLEOTIDE SEQUENCE</scope>
    <source>
        <strain evidence="1">ECLA1</strain>
    </source>
</reference>
<dbReference type="AlphaFoldDB" id="A0AAE1B5R2"/>
<comment type="caution">
    <text evidence="1">The sequence shown here is derived from an EMBL/GenBank/DDBJ whole genome shotgun (WGS) entry which is preliminary data.</text>
</comment>
<sequence>MCHAHVFLNCLLEKVHKSFMNILSFSPYDEDGDDALSVAFTEDLSKIVLPVRVPGGRAQGNGDDDEEGVFQFCCKLNKGQPCHTQFDSA</sequence>
<name>A0AAE1B5R2_9GAST</name>
<accession>A0AAE1B5R2</accession>
<evidence type="ECO:0000313" key="1">
    <source>
        <dbReference type="EMBL" id="KAK3799735.1"/>
    </source>
</evidence>
<protein>
    <submittedName>
        <fullName evidence="1">Uncharacterized protein</fullName>
    </submittedName>
</protein>
<evidence type="ECO:0000313" key="2">
    <source>
        <dbReference type="Proteomes" id="UP001283361"/>
    </source>
</evidence>